<comment type="similarity">
    <text evidence="2 5">Belongs to the GMC oxidoreductase family.</text>
</comment>
<dbReference type="Pfam" id="PF05199">
    <property type="entry name" value="GMC_oxred_C"/>
    <property type="match status" value="1"/>
</dbReference>
<dbReference type="InterPro" id="IPR007867">
    <property type="entry name" value="GMC_OxRtase_C"/>
</dbReference>
<evidence type="ECO:0000256" key="2">
    <source>
        <dbReference type="ARBA" id="ARBA00010790"/>
    </source>
</evidence>
<dbReference type="Pfam" id="PF00732">
    <property type="entry name" value="GMC_oxred_N"/>
    <property type="match status" value="1"/>
</dbReference>
<feature type="domain" description="Glucose-methanol-choline oxidoreductase N-terminal" evidence="6">
    <location>
        <begin position="82"/>
        <end position="105"/>
    </location>
</feature>
<keyword evidence="4 5" id="KW-0274">FAD</keyword>
<dbReference type="InterPro" id="IPR036188">
    <property type="entry name" value="FAD/NAD-bd_sf"/>
</dbReference>
<reference evidence="9" key="1">
    <citation type="journal article" date="2019" name="Int. J. Syst. Evol. Microbiol.">
        <title>The Global Catalogue of Microorganisms (GCM) 10K type strain sequencing project: providing services to taxonomists for standard genome sequencing and annotation.</title>
        <authorList>
            <consortium name="The Broad Institute Genomics Platform"/>
            <consortium name="The Broad Institute Genome Sequencing Center for Infectious Disease"/>
            <person name="Wu L."/>
            <person name="Ma J."/>
        </authorList>
    </citation>
    <scope>NUCLEOTIDE SEQUENCE [LARGE SCALE GENOMIC DNA]</scope>
    <source>
        <strain evidence="9">CGMCC 1.10759</strain>
    </source>
</reference>
<sequence length="539" mass="58410">MADRFDYIIVGAGSAGCVLANRLSADPHTEVLLIEAGPPDTNPMIHMPKGFAKIAASTQHCYYYEAEPGTAGRGGTETWIRGRMLGGSSSINGLQYQRGHAEDFNHWERDLGLNGWGWRDVSRIYRAMEDHELGGNEIRGAGGPLPITGTRNRTLLMDKLIEAGGELGLKQFEEPNSAEQEGIGYIFGTMKAGRRWSAAKAFLDPVRGRRNLHIVTDTEVQRILFEGKRATGVQCLQNGRPVSYNAHREVIVCAGTLHSPKLLQLSGIGPAAHLASLGIATIHDSPHVGANLREHLLFTVQYRLNGNYSQNAQYSGWRVLLHGMRYALLRSGLLACSPYDVTAFVRTRPGLDRPDAQLVAGCMSMDLAAWEGFSKGIKLESQPGAQILGFGLRPESQGSVMLRSSDPSVAPRIVHNYLTHEQDRQVAVSTVRYMRKLFDGTALRPYITSETLPGPGVVSDADILAAYERMSGPGYHATGTCSMGTVVDANLQVRGVTGLRVADISVLPTQISGNTNGPAMVVGWRAAELILQRSLASAA</sequence>
<dbReference type="Gene3D" id="3.30.560.10">
    <property type="entry name" value="Glucose Oxidase, domain 3"/>
    <property type="match status" value="1"/>
</dbReference>
<dbReference type="PROSITE" id="PS00624">
    <property type="entry name" value="GMC_OXRED_2"/>
    <property type="match status" value="1"/>
</dbReference>
<dbReference type="SUPFAM" id="SSF51905">
    <property type="entry name" value="FAD/NAD(P)-binding domain"/>
    <property type="match status" value="1"/>
</dbReference>
<proteinExistence type="inferred from homology"/>
<evidence type="ECO:0000256" key="5">
    <source>
        <dbReference type="RuleBase" id="RU003968"/>
    </source>
</evidence>
<evidence type="ECO:0000313" key="8">
    <source>
        <dbReference type="EMBL" id="MFC4312268.1"/>
    </source>
</evidence>
<evidence type="ECO:0000259" key="6">
    <source>
        <dbReference type="PROSITE" id="PS00623"/>
    </source>
</evidence>
<evidence type="ECO:0000256" key="1">
    <source>
        <dbReference type="ARBA" id="ARBA00001974"/>
    </source>
</evidence>
<keyword evidence="3 5" id="KW-0285">Flavoprotein</keyword>
<protein>
    <submittedName>
        <fullName evidence="8">GMC family oxidoreductase</fullName>
    </submittedName>
</protein>
<dbReference type="RefSeq" id="WP_380601501.1">
    <property type="nucleotide sequence ID" value="NZ_JBHSDU010000014.1"/>
</dbReference>
<dbReference type="SUPFAM" id="SSF54373">
    <property type="entry name" value="FAD-linked reductases, C-terminal domain"/>
    <property type="match status" value="1"/>
</dbReference>
<gene>
    <name evidence="8" type="ORF">ACFPN2_24515</name>
</gene>
<organism evidence="8 9">
    <name type="scientific">Steroidobacter flavus</name>
    <dbReference type="NCBI Taxonomy" id="1842136"/>
    <lineage>
        <taxon>Bacteria</taxon>
        <taxon>Pseudomonadati</taxon>
        <taxon>Pseudomonadota</taxon>
        <taxon>Gammaproteobacteria</taxon>
        <taxon>Steroidobacterales</taxon>
        <taxon>Steroidobacteraceae</taxon>
        <taxon>Steroidobacter</taxon>
    </lineage>
</organism>
<dbReference type="InterPro" id="IPR000172">
    <property type="entry name" value="GMC_OxRdtase_N"/>
</dbReference>
<evidence type="ECO:0000256" key="4">
    <source>
        <dbReference type="ARBA" id="ARBA00022827"/>
    </source>
</evidence>
<name>A0ABV8SXA9_9GAMM</name>
<dbReference type="Proteomes" id="UP001595904">
    <property type="component" value="Unassembled WGS sequence"/>
</dbReference>
<dbReference type="PROSITE" id="PS51257">
    <property type="entry name" value="PROKAR_LIPOPROTEIN"/>
    <property type="match status" value="1"/>
</dbReference>
<dbReference type="PIRSF" id="PIRSF000137">
    <property type="entry name" value="Alcohol_oxidase"/>
    <property type="match status" value="1"/>
</dbReference>
<dbReference type="InterPro" id="IPR012132">
    <property type="entry name" value="GMC_OxRdtase"/>
</dbReference>
<dbReference type="PANTHER" id="PTHR11552">
    <property type="entry name" value="GLUCOSE-METHANOL-CHOLINE GMC OXIDOREDUCTASE"/>
    <property type="match status" value="1"/>
</dbReference>
<feature type="domain" description="Glucose-methanol-choline oxidoreductase N-terminal" evidence="7">
    <location>
        <begin position="255"/>
        <end position="269"/>
    </location>
</feature>
<dbReference type="EMBL" id="JBHSDU010000014">
    <property type="protein sequence ID" value="MFC4312268.1"/>
    <property type="molecule type" value="Genomic_DNA"/>
</dbReference>
<evidence type="ECO:0000259" key="7">
    <source>
        <dbReference type="PROSITE" id="PS00624"/>
    </source>
</evidence>
<comment type="caution">
    <text evidence="8">The sequence shown here is derived from an EMBL/GenBank/DDBJ whole genome shotgun (WGS) entry which is preliminary data.</text>
</comment>
<comment type="cofactor">
    <cofactor evidence="1">
        <name>FAD</name>
        <dbReference type="ChEBI" id="CHEBI:57692"/>
    </cofactor>
</comment>
<keyword evidence="9" id="KW-1185">Reference proteome</keyword>
<dbReference type="PROSITE" id="PS00623">
    <property type="entry name" value="GMC_OXRED_1"/>
    <property type="match status" value="1"/>
</dbReference>
<dbReference type="Gene3D" id="3.50.50.60">
    <property type="entry name" value="FAD/NAD(P)-binding domain"/>
    <property type="match status" value="1"/>
</dbReference>
<accession>A0ABV8SXA9</accession>
<evidence type="ECO:0000313" key="9">
    <source>
        <dbReference type="Proteomes" id="UP001595904"/>
    </source>
</evidence>
<evidence type="ECO:0000256" key="3">
    <source>
        <dbReference type="ARBA" id="ARBA00022630"/>
    </source>
</evidence>
<dbReference type="PANTHER" id="PTHR11552:SF147">
    <property type="entry name" value="CHOLINE DEHYDROGENASE, MITOCHONDRIAL"/>
    <property type="match status" value="1"/>
</dbReference>